<evidence type="ECO:0000313" key="2">
    <source>
        <dbReference type="EMBL" id="ADV68165.1"/>
    </source>
</evidence>
<feature type="chain" id="PRO_5003231870" description="Lipoprotein" evidence="1">
    <location>
        <begin position="21"/>
        <end position="165"/>
    </location>
</feature>
<reference evidence="3" key="2">
    <citation type="submission" date="2011-01" db="EMBL/GenBank/DDBJ databases">
        <title>The complete genome of Deinococcus maricopensis DSM 21211.</title>
        <authorList>
            <consortium name="US DOE Joint Genome Institute (JGI-PGF)"/>
            <person name="Lucas S."/>
            <person name="Copeland A."/>
            <person name="Lapidus A."/>
            <person name="Goodwin L."/>
            <person name="Pitluck S."/>
            <person name="Kyrpides N."/>
            <person name="Mavromatis K."/>
            <person name="Pagani I."/>
            <person name="Ivanova N."/>
            <person name="Ovchinnikova G."/>
            <person name="Zeytun A."/>
            <person name="Detter J.C."/>
            <person name="Han C."/>
            <person name="Land M."/>
            <person name="Hauser L."/>
            <person name="Markowitz V."/>
            <person name="Cheng J.-F."/>
            <person name="Hugenholtz P."/>
            <person name="Woyke T."/>
            <person name="Wu D."/>
            <person name="Pukall R."/>
            <person name="Gehrich-Schroeter G."/>
            <person name="Brambilla E."/>
            <person name="Klenk H.-P."/>
            <person name="Eisen J.A."/>
        </authorList>
    </citation>
    <scope>NUCLEOTIDE SEQUENCE [LARGE SCALE GENOMIC DNA]</scope>
    <source>
        <strain evidence="3">DSM 21211 / LMG 22137 / NRRL B-23946 / LB-34</strain>
    </source>
</reference>
<evidence type="ECO:0008006" key="4">
    <source>
        <dbReference type="Google" id="ProtNLM"/>
    </source>
</evidence>
<feature type="signal peptide" evidence="1">
    <location>
        <begin position="1"/>
        <end position="20"/>
    </location>
</feature>
<dbReference type="HOGENOM" id="CLU_1608150_0_0_0"/>
<dbReference type="AlphaFoldDB" id="E8UAS6"/>
<sequence length="165" mass="16539" precursor="true">MGGLRWAAPLALGLGLGACAPVTQSGVAFHVTDAQANVADVSLSALPLRAGQVWRVQGVVSGSTTSIVVPVAALVNEGATFSSMSAAQRLQMRLSGGSGVTLNTLTNELSFAWSSGGDAALFTCTVRQARPDASTLAGTLTLQAGRSTQTGSCTAAVTLDRTSGT</sequence>
<dbReference type="EMBL" id="CP002454">
    <property type="protein sequence ID" value="ADV68165.1"/>
    <property type="molecule type" value="Genomic_DNA"/>
</dbReference>
<protein>
    <recommendedName>
        <fullName evidence="4">Lipoprotein</fullName>
    </recommendedName>
</protein>
<dbReference type="Proteomes" id="UP000008635">
    <property type="component" value="Chromosome"/>
</dbReference>
<dbReference type="STRING" id="709986.Deima_2531"/>
<dbReference type="RefSeq" id="WP_013557670.1">
    <property type="nucleotide sequence ID" value="NC_014958.1"/>
</dbReference>
<evidence type="ECO:0000256" key="1">
    <source>
        <dbReference type="SAM" id="SignalP"/>
    </source>
</evidence>
<name>E8UAS6_DEIML</name>
<dbReference type="KEGG" id="dmr:Deima_2531"/>
<gene>
    <name evidence="2" type="ordered locus">Deima_2531</name>
</gene>
<keyword evidence="1" id="KW-0732">Signal</keyword>
<dbReference type="PROSITE" id="PS51257">
    <property type="entry name" value="PROKAR_LIPOPROTEIN"/>
    <property type="match status" value="1"/>
</dbReference>
<reference evidence="2 3" key="1">
    <citation type="journal article" date="2011" name="Stand. Genomic Sci.">
        <title>Complete genome sequence of Deinococcus maricopensis type strain (LB-34).</title>
        <authorList>
            <person name="Pukall R."/>
            <person name="Zeytun A."/>
            <person name="Lucas S."/>
            <person name="Lapidus A."/>
            <person name="Hammon N."/>
            <person name="Deshpande S."/>
            <person name="Nolan M."/>
            <person name="Cheng J.F."/>
            <person name="Pitluck S."/>
            <person name="Liolios K."/>
            <person name="Pagani I."/>
            <person name="Mikhailova N."/>
            <person name="Ivanova N."/>
            <person name="Mavromatis K."/>
            <person name="Pati A."/>
            <person name="Tapia R."/>
            <person name="Han C."/>
            <person name="Goodwin L."/>
            <person name="Chen A."/>
            <person name="Palaniappan K."/>
            <person name="Land M."/>
            <person name="Hauser L."/>
            <person name="Chang Y.J."/>
            <person name="Jeffries C.D."/>
            <person name="Brambilla E.M."/>
            <person name="Rohde M."/>
            <person name="Goker M."/>
            <person name="Detter J.C."/>
            <person name="Woyke T."/>
            <person name="Bristow J."/>
            <person name="Eisen J.A."/>
            <person name="Markowitz V."/>
            <person name="Hugenholtz P."/>
            <person name="Kyrpides N.C."/>
            <person name="Klenk H.P."/>
        </authorList>
    </citation>
    <scope>NUCLEOTIDE SEQUENCE [LARGE SCALE GENOMIC DNA]</scope>
    <source>
        <strain evidence="3">DSM 21211 / LMG 22137 / NRRL B-23946 / LB-34</strain>
    </source>
</reference>
<keyword evidence="3" id="KW-1185">Reference proteome</keyword>
<evidence type="ECO:0000313" key="3">
    <source>
        <dbReference type="Proteomes" id="UP000008635"/>
    </source>
</evidence>
<accession>E8UAS6</accession>
<organism evidence="2 3">
    <name type="scientific">Deinococcus maricopensis (strain DSM 21211 / LMG 22137 / NRRL B-23946 / LB-34)</name>
    <dbReference type="NCBI Taxonomy" id="709986"/>
    <lineage>
        <taxon>Bacteria</taxon>
        <taxon>Thermotogati</taxon>
        <taxon>Deinococcota</taxon>
        <taxon>Deinococci</taxon>
        <taxon>Deinococcales</taxon>
        <taxon>Deinococcaceae</taxon>
        <taxon>Deinococcus</taxon>
    </lineage>
</organism>
<proteinExistence type="predicted"/>